<sequence length="430" mass="48831">MKSSYPRNISLISIVFILLIIFLALVNLYISMQFRQEFIRYDQEKIRTIAALCSDHFRRYDNRTTLYSVLKNTKSAFELEHMVIADTLGYRVYDSWKLPLELSLSHSRVNFSADFERLPAPGEILRKQNVYLYYNEEPPFYLYVSSLASEVFTFDSLFRWHIVYITISLLFIGFLGIFLIRNLFMPMRYVSSVAQDMGIEMRKEDFVSTTFNEIFKTIKRKEETLVEFSAYIAHEFRNSIGAIIGLARLVEKGKKPASAIAEECQAMTELIAKLLDYSKPLKAISGSVNVPRLLDDALQKAAVPDRINVTKKGVDAVPSFVGDYELVLAALTNLFKNSVEAIEGEGSIDVNVSHDADSIVITITDSGAGIDEEEFERIFSPFHTQKADGMGLGLAYVKKIMELHNGRIKVASKKGKGSTFTLYFPLKQKP</sequence>
<dbReference type="Gene3D" id="3.30.565.10">
    <property type="entry name" value="Histidine kinase-like ATPase, C-terminal domain"/>
    <property type="match status" value="1"/>
</dbReference>
<evidence type="ECO:0000256" key="7">
    <source>
        <dbReference type="SAM" id="Phobius"/>
    </source>
</evidence>
<keyword evidence="4" id="KW-0808">Transferase</keyword>
<keyword evidence="7" id="KW-0812">Transmembrane</keyword>
<dbReference type="Gene3D" id="1.10.287.130">
    <property type="match status" value="1"/>
</dbReference>
<dbReference type="CDD" id="cd00082">
    <property type="entry name" value="HisKA"/>
    <property type="match status" value="1"/>
</dbReference>
<evidence type="ECO:0000313" key="9">
    <source>
        <dbReference type="EMBL" id="KPK68104.1"/>
    </source>
</evidence>
<dbReference type="InterPro" id="IPR036097">
    <property type="entry name" value="HisK_dim/P_sf"/>
</dbReference>
<dbReference type="SMART" id="SM00388">
    <property type="entry name" value="HisKA"/>
    <property type="match status" value="1"/>
</dbReference>
<evidence type="ECO:0000256" key="4">
    <source>
        <dbReference type="ARBA" id="ARBA00022679"/>
    </source>
</evidence>
<dbReference type="InterPro" id="IPR003661">
    <property type="entry name" value="HisK_dim/P_dom"/>
</dbReference>
<evidence type="ECO:0000259" key="8">
    <source>
        <dbReference type="PROSITE" id="PS50109"/>
    </source>
</evidence>
<evidence type="ECO:0000256" key="6">
    <source>
        <dbReference type="ARBA" id="ARBA00023012"/>
    </source>
</evidence>
<proteinExistence type="predicted"/>
<name>A0A0S8G513_UNCW3</name>
<dbReference type="PROSITE" id="PS50109">
    <property type="entry name" value="HIS_KIN"/>
    <property type="match status" value="1"/>
</dbReference>
<organism evidence="9 10">
    <name type="scientific">candidate division WOR_3 bacterium SM23_60</name>
    <dbReference type="NCBI Taxonomy" id="1703780"/>
    <lineage>
        <taxon>Bacteria</taxon>
        <taxon>Bacteria division WOR-3</taxon>
    </lineage>
</organism>
<protein>
    <recommendedName>
        <fullName evidence="2">histidine kinase</fullName>
        <ecNumber evidence="2">2.7.13.3</ecNumber>
    </recommendedName>
</protein>
<dbReference type="InterPro" id="IPR003594">
    <property type="entry name" value="HATPase_dom"/>
</dbReference>
<accession>A0A0S8G513</accession>
<feature type="transmembrane region" description="Helical" evidence="7">
    <location>
        <begin position="162"/>
        <end position="180"/>
    </location>
</feature>
<feature type="domain" description="Histidine kinase" evidence="8">
    <location>
        <begin position="231"/>
        <end position="428"/>
    </location>
</feature>
<dbReference type="InterPro" id="IPR036890">
    <property type="entry name" value="HATPase_C_sf"/>
</dbReference>
<dbReference type="SUPFAM" id="SSF55874">
    <property type="entry name" value="ATPase domain of HSP90 chaperone/DNA topoisomerase II/histidine kinase"/>
    <property type="match status" value="1"/>
</dbReference>
<dbReference type="AlphaFoldDB" id="A0A0S8G513"/>
<feature type="transmembrane region" description="Helical" evidence="7">
    <location>
        <begin position="9"/>
        <end position="30"/>
    </location>
</feature>
<dbReference type="SMART" id="SM00387">
    <property type="entry name" value="HATPase_c"/>
    <property type="match status" value="1"/>
</dbReference>
<dbReference type="EMBL" id="LJUO01000184">
    <property type="protein sequence ID" value="KPK68104.1"/>
    <property type="molecule type" value="Genomic_DNA"/>
</dbReference>
<dbReference type="InterPro" id="IPR050736">
    <property type="entry name" value="Sensor_HK_Regulatory"/>
</dbReference>
<keyword evidence="7" id="KW-0472">Membrane</keyword>
<dbReference type="GO" id="GO:0000155">
    <property type="term" value="F:phosphorelay sensor kinase activity"/>
    <property type="evidence" value="ECO:0007669"/>
    <property type="project" value="InterPro"/>
</dbReference>
<comment type="caution">
    <text evidence="9">The sequence shown here is derived from an EMBL/GenBank/DDBJ whole genome shotgun (WGS) entry which is preliminary data.</text>
</comment>
<keyword evidence="3" id="KW-0597">Phosphoprotein</keyword>
<reference evidence="9 10" key="1">
    <citation type="journal article" date="2015" name="Microbiome">
        <title>Genomic resolution of linkages in carbon, nitrogen, and sulfur cycling among widespread estuary sediment bacteria.</title>
        <authorList>
            <person name="Baker B.J."/>
            <person name="Lazar C.S."/>
            <person name="Teske A.P."/>
            <person name="Dick G.J."/>
        </authorList>
    </citation>
    <scope>NUCLEOTIDE SEQUENCE [LARGE SCALE GENOMIC DNA]</scope>
    <source>
        <strain evidence="9">SM23_60</strain>
    </source>
</reference>
<evidence type="ECO:0000256" key="2">
    <source>
        <dbReference type="ARBA" id="ARBA00012438"/>
    </source>
</evidence>
<dbReference type="Pfam" id="PF00512">
    <property type="entry name" value="HisKA"/>
    <property type="match status" value="1"/>
</dbReference>
<evidence type="ECO:0000313" key="10">
    <source>
        <dbReference type="Proteomes" id="UP000051096"/>
    </source>
</evidence>
<keyword evidence="6" id="KW-0902">Two-component regulatory system</keyword>
<dbReference type="EC" id="2.7.13.3" evidence="2"/>
<evidence type="ECO:0000256" key="1">
    <source>
        <dbReference type="ARBA" id="ARBA00000085"/>
    </source>
</evidence>
<dbReference type="InterPro" id="IPR005467">
    <property type="entry name" value="His_kinase_dom"/>
</dbReference>
<dbReference type="Proteomes" id="UP000051096">
    <property type="component" value="Unassembled WGS sequence"/>
</dbReference>
<dbReference type="PANTHER" id="PTHR43711:SF1">
    <property type="entry name" value="HISTIDINE KINASE 1"/>
    <property type="match status" value="1"/>
</dbReference>
<gene>
    <name evidence="9" type="ORF">AMJ87_12400</name>
</gene>
<dbReference type="SUPFAM" id="SSF47384">
    <property type="entry name" value="Homodimeric domain of signal transducing histidine kinase"/>
    <property type="match status" value="1"/>
</dbReference>
<dbReference type="PANTHER" id="PTHR43711">
    <property type="entry name" value="TWO-COMPONENT HISTIDINE KINASE"/>
    <property type="match status" value="1"/>
</dbReference>
<evidence type="ECO:0000256" key="3">
    <source>
        <dbReference type="ARBA" id="ARBA00022553"/>
    </source>
</evidence>
<comment type="catalytic activity">
    <reaction evidence="1">
        <text>ATP + protein L-histidine = ADP + protein N-phospho-L-histidine.</text>
        <dbReference type="EC" id="2.7.13.3"/>
    </reaction>
</comment>
<dbReference type="InterPro" id="IPR004358">
    <property type="entry name" value="Sig_transdc_His_kin-like_C"/>
</dbReference>
<evidence type="ECO:0000256" key="5">
    <source>
        <dbReference type="ARBA" id="ARBA00022777"/>
    </source>
</evidence>
<keyword evidence="7" id="KW-1133">Transmembrane helix</keyword>
<keyword evidence="5" id="KW-0418">Kinase</keyword>
<dbReference type="Pfam" id="PF02518">
    <property type="entry name" value="HATPase_c"/>
    <property type="match status" value="1"/>
</dbReference>
<dbReference type="PRINTS" id="PR00344">
    <property type="entry name" value="BCTRLSENSOR"/>
</dbReference>